<dbReference type="AlphaFoldDB" id="A0A5B7SP57"/>
<dbReference type="OrthoDB" id="756650at2"/>
<feature type="transmembrane region" description="Helical" evidence="1">
    <location>
        <begin position="333"/>
        <end position="358"/>
    </location>
</feature>
<feature type="transmembrane region" description="Helical" evidence="1">
    <location>
        <begin position="196"/>
        <end position="211"/>
    </location>
</feature>
<keyword evidence="1" id="KW-1133">Transmembrane helix</keyword>
<protein>
    <recommendedName>
        <fullName evidence="4">O-antigen ligase domain-containing protein</fullName>
    </recommendedName>
</protein>
<evidence type="ECO:0000313" key="3">
    <source>
        <dbReference type="Proteomes" id="UP000310017"/>
    </source>
</evidence>
<keyword evidence="3" id="KW-1185">Reference proteome</keyword>
<keyword evidence="1" id="KW-0472">Membrane</keyword>
<evidence type="ECO:0000313" key="2">
    <source>
        <dbReference type="EMBL" id="QCW98797.1"/>
    </source>
</evidence>
<keyword evidence="1" id="KW-0812">Transmembrane</keyword>
<feature type="transmembrane region" description="Helical" evidence="1">
    <location>
        <begin position="171"/>
        <end position="189"/>
    </location>
</feature>
<dbReference type="EMBL" id="CP040710">
    <property type="protein sequence ID" value="QCW98797.1"/>
    <property type="molecule type" value="Genomic_DNA"/>
</dbReference>
<sequence length="432" mass="49581">MANSPKEIFKGLGADFHQKPVYYYFWGGILLYMLGFAISTTPSPIYIICDLLRVVGILIFVVSATQMISYSFENRYLKVIYTLYLVWMGIIVFRGLKLEYEFTKDLLFDPFMGVFLYFAPLFLLFPKTHLFYKATFKMLIFAALLFGVFMLYSSVDLLNLKYELGRDTLEYYVKLLGLPVGFLILTYPYQNKQRRFIAVFVILLVFLSATYRARRGLMFMSGTVFIFTSFIYILKNKKQFLTIIFGTLLLLLFSGFAYTLFGTGDSIILNKVTERLDEDTRTGVEEYFYADMQLRDWIVGRGMSGLVAAPIDLDPSEEHPGYREGVETDYLTIILKGGIIGLGLLLLIAIPAIIKGLFFSKNLLSKAAGFWILLWLVSLYPSTVTSFTLSYILVWISIGICYSDTIRLSSEEIVAQYLNPAKRKMESKKKYL</sequence>
<evidence type="ECO:0000256" key="1">
    <source>
        <dbReference type="SAM" id="Phobius"/>
    </source>
</evidence>
<proteinExistence type="predicted"/>
<feature type="transmembrane region" description="Helical" evidence="1">
    <location>
        <begin position="241"/>
        <end position="261"/>
    </location>
</feature>
<name>A0A5B7SP57_9FLAO</name>
<feature type="transmembrane region" description="Helical" evidence="1">
    <location>
        <begin position="45"/>
        <end position="64"/>
    </location>
</feature>
<feature type="transmembrane region" description="Helical" evidence="1">
    <location>
        <begin position="108"/>
        <end position="126"/>
    </location>
</feature>
<feature type="transmembrane region" description="Helical" evidence="1">
    <location>
        <begin position="370"/>
        <end position="398"/>
    </location>
</feature>
<feature type="transmembrane region" description="Helical" evidence="1">
    <location>
        <begin position="76"/>
        <end position="96"/>
    </location>
</feature>
<dbReference type="KEGG" id="asag:FGM00_01185"/>
<dbReference type="RefSeq" id="WP_138851152.1">
    <property type="nucleotide sequence ID" value="NZ_CP040710.1"/>
</dbReference>
<accession>A0A5B7SP57</accession>
<evidence type="ECO:0008006" key="4">
    <source>
        <dbReference type="Google" id="ProtNLM"/>
    </source>
</evidence>
<dbReference type="Proteomes" id="UP000310017">
    <property type="component" value="Chromosome"/>
</dbReference>
<feature type="transmembrane region" description="Helical" evidence="1">
    <location>
        <begin position="21"/>
        <end position="39"/>
    </location>
</feature>
<reference evidence="2 3" key="1">
    <citation type="submission" date="2019-05" db="EMBL/GenBank/DDBJ databases">
        <title>Genome sequencing of F202Z8.</title>
        <authorList>
            <person name="Kwon Y.M."/>
        </authorList>
    </citation>
    <scope>NUCLEOTIDE SEQUENCE [LARGE SCALE GENOMIC DNA]</scope>
    <source>
        <strain evidence="2 3">F202Z8</strain>
    </source>
</reference>
<gene>
    <name evidence="2" type="ORF">FGM00_01185</name>
</gene>
<organism evidence="2 3">
    <name type="scientific">Aggregatimonas sangjinii</name>
    <dbReference type="NCBI Taxonomy" id="2583587"/>
    <lineage>
        <taxon>Bacteria</taxon>
        <taxon>Pseudomonadati</taxon>
        <taxon>Bacteroidota</taxon>
        <taxon>Flavobacteriia</taxon>
        <taxon>Flavobacteriales</taxon>
        <taxon>Flavobacteriaceae</taxon>
        <taxon>Aggregatimonas</taxon>
    </lineage>
</organism>
<feature type="transmembrane region" description="Helical" evidence="1">
    <location>
        <begin position="217"/>
        <end position="234"/>
    </location>
</feature>
<feature type="transmembrane region" description="Helical" evidence="1">
    <location>
        <begin position="138"/>
        <end position="155"/>
    </location>
</feature>